<dbReference type="Proteomes" id="UP001623592">
    <property type="component" value="Unassembled WGS sequence"/>
</dbReference>
<feature type="DNA-binding region" description="H-T-H motif" evidence="5">
    <location>
        <begin position="36"/>
        <end position="55"/>
    </location>
</feature>
<dbReference type="SUPFAM" id="SSF48498">
    <property type="entry name" value="Tetracyclin repressor-like, C-terminal domain"/>
    <property type="match status" value="1"/>
</dbReference>
<proteinExistence type="predicted"/>
<dbReference type="SUPFAM" id="SSF46689">
    <property type="entry name" value="Homeodomain-like"/>
    <property type="match status" value="1"/>
</dbReference>
<sequence>MVTIIKKTKQKAIETKNIIFDSALKVFEKKGFSSTTLEDIAKEAGISRGAIYWNFKNKQDLYVCLLKEYFNDNFYENLKYNDKSNKDPVAAIREYMYNYFKILINNEETRKYMEILRYKTEVKTDIGEVLRVEQEIDLKIKEELSKLIRLGIEAGKIRNDIAEGVISMSALSYLNGIEDSWLINPEAFALEAYLDNLIDIFIDGIVKNNKPSSKLK</sequence>
<dbReference type="Pfam" id="PF08361">
    <property type="entry name" value="TetR_C_2"/>
    <property type="match status" value="1"/>
</dbReference>
<accession>A0ABW8TB95</accession>
<evidence type="ECO:0000256" key="1">
    <source>
        <dbReference type="ARBA" id="ARBA00022491"/>
    </source>
</evidence>
<gene>
    <name evidence="7" type="ORF">ACJDT4_00650</name>
</gene>
<dbReference type="RefSeq" id="WP_406785593.1">
    <property type="nucleotide sequence ID" value="NZ_JBJIAA010000001.1"/>
</dbReference>
<evidence type="ECO:0000313" key="8">
    <source>
        <dbReference type="Proteomes" id="UP001623592"/>
    </source>
</evidence>
<dbReference type="InterPro" id="IPR050624">
    <property type="entry name" value="HTH-type_Tx_Regulator"/>
</dbReference>
<keyword evidence="1" id="KW-0678">Repressor</keyword>
<evidence type="ECO:0000256" key="4">
    <source>
        <dbReference type="ARBA" id="ARBA00023163"/>
    </source>
</evidence>
<dbReference type="PROSITE" id="PS50977">
    <property type="entry name" value="HTH_TETR_2"/>
    <property type="match status" value="1"/>
</dbReference>
<dbReference type="EMBL" id="JBJIAA010000001">
    <property type="protein sequence ID" value="MFL0248915.1"/>
    <property type="molecule type" value="Genomic_DNA"/>
</dbReference>
<dbReference type="InterPro" id="IPR001647">
    <property type="entry name" value="HTH_TetR"/>
</dbReference>
<feature type="domain" description="HTH tetR-type" evidence="6">
    <location>
        <begin position="13"/>
        <end position="73"/>
    </location>
</feature>
<organism evidence="7 8">
    <name type="scientific">Clostridium neuense</name>
    <dbReference type="NCBI Taxonomy" id="1728934"/>
    <lineage>
        <taxon>Bacteria</taxon>
        <taxon>Bacillati</taxon>
        <taxon>Bacillota</taxon>
        <taxon>Clostridia</taxon>
        <taxon>Eubacteriales</taxon>
        <taxon>Clostridiaceae</taxon>
        <taxon>Clostridium</taxon>
    </lineage>
</organism>
<evidence type="ECO:0000256" key="3">
    <source>
        <dbReference type="ARBA" id="ARBA00023125"/>
    </source>
</evidence>
<evidence type="ECO:0000256" key="5">
    <source>
        <dbReference type="PROSITE-ProRule" id="PRU00335"/>
    </source>
</evidence>
<name>A0ABW8TB95_9CLOT</name>
<keyword evidence="2" id="KW-0805">Transcription regulation</keyword>
<reference evidence="7 8" key="1">
    <citation type="submission" date="2024-11" db="EMBL/GenBank/DDBJ databases">
        <authorList>
            <person name="Heng Y.C."/>
            <person name="Lim A.C.H."/>
            <person name="Lee J.K.Y."/>
            <person name="Kittelmann S."/>
        </authorList>
    </citation>
    <scope>NUCLEOTIDE SEQUENCE [LARGE SCALE GENOMIC DNA]</scope>
    <source>
        <strain evidence="7 8">WILCCON 0114</strain>
    </source>
</reference>
<dbReference type="PANTHER" id="PTHR43479">
    <property type="entry name" value="ACREF/ENVCD OPERON REPRESSOR-RELATED"/>
    <property type="match status" value="1"/>
</dbReference>
<evidence type="ECO:0000256" key="2">
    <source>
        <dbReference type="ARBA" id="ARBA00023015"/>
    </source>
</evidence>
<evidence type="ECO:0000313" key="7">
    <source>
        <dbReference type="EMBL" id="MFL0248915.1"/>
    </source>
</evidence>
<protein>
    <submittedName>
        <fullName evidence="7">TetR family transcriptional regulator</fullName>
    </submittedName>
</protein>
<dbReference type="InterPro" id="IPR013572">
    <property type="entry name" value="Tscrpt_reg_MAATS_C"/>
</dbReference>
<keyword evidence="4" id="KW-0804">Transcription</keyword>
<keyword evidence="3 5" id="KW-0238">DNA-binding</keyword>
<keyword evidence="8" id="KW-1185">Reference proteome</keyword>
<dbReference type="PRINTS" id="PR00455">
    <property type="entry name" value="HTHTETR"/>
</dbReference>
<dbReference type="PANTHER" id="PTHR43479:SF11">
    <property type="entry name" value="ACREF_ENVCD OPERON REPRESSOR-RELATED"/>
    <property type="match status" value="1"/>
</dbReference>
<comment type="caution">
    <text evidence="7">The sequence shown here is derived from an EMBL/GenBank/DDBJ whole genome shotgun (WGS) entry which is preliminary data.</text>
</comment>
<dbReference type="Pfam" id="PF00440">
    <property type="entry name" value="TetR_N"/>
    <property type="match status" value="1"/>
</dbReference>
<dbReference type="InterPro" id="IPR009057">
    <property type="entry name" value="Homeodomain-like_sf"/>
</dbReference>
<dbReference type="Gene3D" id="1.10.357.10">
    <property type="entry name" value="Tetracycline Repressor, domain 2"/>
    <property type="match status" value="1"/>
</dbReference>
<dbReference type="InterPro" id="IPR036271">
    <property type="entry name" value="Tet_transcr_reg_TetR-rel_C_sf"/>
</dbReference>
<evidence type="ECO:0000259" key="6">
    <source>
        <dbReference type="PROSITE" id="PS50977"/>
    </source>
</evidence>